<keyword evidence="4" id="KW-1185">Reference proteome</keyword>
<proteinExistence type="inferred from homology"/>
<dbReference type="PROSITE" id="PS00662">
    <property type="entry name" value="T2SP_E"/>
    <property type="match status" value="1"/>
</dbReference>
<evidence type="ECO:0000313" key="4">
    <source>
        <dbReference type="Proteomes" id="UP000025229"/>
    </source>
</evidence>
<dbReference type="SMART" id="SM00382">
    <property type="entry name" value="AAA"/>
    <property type="match status" value="1"/>
</dbReference>
<evidence type="ECO:0000256" key="1">
    <source>
        <dbReference type="ARBA" id="ARBA00006611"/>
    </source>
</evidence>
<evidence type="ECO:0000313" key="3">
    <source>
        <dbReference type="EMBL" id="AHY46149.1"/>
    </source>
</evidence>
<organism evidence="3 4">
    <name type="scientific">Rubrobacter radiotolerans</name>
    <name type="common">Arthrobacter radiotolerans</name>
    <dbReference type="NCBI Taxonomy" id="42256"/>
    <lineage>
        <taxon>Bacteria</taxon>
        <taxon>Bacillati</taxon>
        <taxon>Actinomycetota</taxon>
        <taxon>Rubrobacteria</taxon>
        <taxon>Rubrobacterales</taxon>
        <taxon>Rubrobacteraceae</taxon>
        <taxon>Rubrobacter</taxon>
    </lineage>
</organism>
<protein>
    <submittedName>
        <fullName evidence="3">Twitching motility protein</fullName>
    </submittedName>
</protein>
<dbReference type="STRING" id="42256.RradSPS_0866"/>
<dbReference type="InterPro" id="IPR006321">
    <property type="entry name" value="PilT/PilU"/>
</dbReference>
<dbReference type="InterPro" id="IPR001482">
    <property type="entry name" value="T2SS/T4SS_dom"/>
</dbReference>
<dbReference type="Gene3D" id="3.40.50.300">
    <property type="entry name" value="P-loop containing nucleotide triphosphate hydrolases"/>
    <property type="match status" value="1"/>
</dbReference>
<dbReference type="NCBIfam" id="TIGR01420">
    <property type="entry name" value="pilT_fam"/>
    <property type="match status" value="1"/>
</dbReference>
<dbReference type="HOGENOM" id="CLU_013446_4_0_11"/>
<dbReference type="CDD" id="cd01131">
    <property type="entry name" value="PilT"/>
    <property type="match status" value="1"/>
</dbReference>
<dbReference type="eggNOG" id="COG2805">
    <property type="taxonomic scope" value="Bacteria"/>
</dbReference>
<dbReference type="PATRIC" id="fig|42256.3.peg.877"/>
<gene>
    <name evidence="3" type="ORF">RradSPS_0866</name>
</gene>
<dbReference type="GO" id="GO:0016887">
    <property type="term" value="F:ATP hydrolysis activity"/>
    <property type="evidence" value="ECO:0007669"/>
    <property type="project" value="InterPro"/>
</dbReference>
<dbReference type="PANTHER" id="PTHR30486">
    <property type="entry name" value="TWITCHING MOTILITY PROTEIN PILT"/>
    <property type="match status" value="1"/>
</dbReference>
<dbReference type="EMBL" id="CP007514">
    <property type="protein sequence ID" value="AHY46149.1"/>
    <property type="molecule type" value="Genomic_DNA"/>
</dbReference>
<reference evidence="3 4" key="1">
    <citation type="submission" date="2014-03" db="EMBL/GenBank/DDBJ databases">
        <title>Complete genome sequence of the Radio-Resistant Rubrobacter radiotolerans RSPS-4.</title>
        <authorList>
            <person name="Egas C.C."/>
            <person name="Barroso C.C."/>
            <person name="Froufe H.J.C."/>
            <person name="Pacheco J.J."/>
            <person name="Albuquerque L.L."/>
            <person name="da Costa M.M.S."/>
        </authorList>
    </citation>
    <scope>NUCLEOTIDE SEQUENCE [LARGE SCALE GENOMIC DNA]</scope>
    <source>
        <strain evidence="3 4">RSPS-4</strain>
    </source>
</reference>
<accession>A0A023X266</accession>
<dbReference type="GO" id="GO:0005524">
    <property type="term" value="F:ATP binding"/>
    <property type="evidence" value="ECO:0007669"/>
    <property type="project" value="InterPro"/>
</dbReference>
<dbReference type="InterPro" id="IPR003593">
    <property type="entry name" value="AAA+_ATPase"/>
</dbReference>
<feature type="domain" description="Bacterial type II secretion system protein E" evidence="2">
    <location>
        <begin position="196"/>
        <end position="210"/>
    </location>
</feature>
<dbReference type="Gene3D" id="3.30.450.90">
    <property type="match status" value="1"/>
</dbReference>
<dbReference type="Proteomes" id="UP000025229">
    <property type="component" value="Chromosome"/>
</dbReference>
<dbReference type="PANTHER" id="PTHR30486:SF12">
    <property type="entry name" value="TYPE IV PILUS ATPASE PILU"/>
    <property type="match status" value="1"/>
</dbReference>
<sequence>MTAMVDVLVGELVALGGSDLHLKVGSAPAARINGSLVRLEGYERLRPEDTEGLLEEMIPERARKDFEEAGEADFSYSAEGVGRLRVNAFRQRGSISVVMRMIPFEVPRLEDLGLPEAVARLAGEERGIVLVTGATGSGKSTTLAAMIDLINRSEARHIVTIEDPIEFLHRDGLSLINQREVGMDTASFGRALRRALRQDPDVILVGEVRDAETARIALSAAETGHLVFSTLHTTDTTETVNRLIDLFPPSERHQVRAMLAGTLKGIIGQRLVPAKAGGRVAAVEVMVASARIRDFILDPEKTDGIQEAISEGDYYGMQTYDQALLKLVRDDVVSFENALQSASQPQNFRLMVQSVGLGAPV</sequence>
<dbReference type="InterPro" id="IPR050921">
    <property type="entry name" value="T4SS_GSP_E_ATPase"/>
</dbReference>
<comment type="similarity">
    <text evidence="1">Belongs to the GSP E family.</text>
</comment>
<dbReference type="KEGG" id="rrd:RradSPS_0866"/>
<evidence type="ECO:0000259" key="2">
    <source>
        <dbReference type="PROSITE" id="PS00662"/>
    </source>
</evidence>
<dbReference type="InterPro" id="IPR027417">
    <property type="entry name" value="P-loop_NTPase"/>
</dbReference>
<dbReference type="Pfam" id="PF00437">
    <property type="entry name" value="T2SSE"/>
    <property type="match status" value="1"/>
</dbReference>
<name>A0A023X266_RUBRA</name>
<dbReference type="AlphaFoldDB" id="A0A023X266"/>
<dbReference type="SUPFAM" id="SSF52540">
    <property type="entry name" value="P-loop containing nucleoside triphosphate hydrolases"/>
    <property type="match status" value="1"/>
</dbReference>